<dbReference type="RefSeq" id="XP_015600505.1">
    <property type="nucleotide sequence ID" value="XM_015745019.2"/>
</dbReference>
<evidence type="ECO:0000256" key="4">
    <source>
        <dbReference type="ARBA" id="ARBA00022729"/>
    </source>
</evidence>
<dbReference type="KEGG" id="ccin:107270213"/>
<keyword evidence="4 12" id="KW-0732">Signal</keyword>
<evidence type="ECO:0000313" key="15">
    <source>
        <dbReference type="RefSeq" id="XP_015600505.1"/>
    </source>
</evidence>
<keyword evidence="14" id="KW-1185">Reference proteome</keyword>
<dbReference type="InterPro" id="IPR006598">
    <property type="entry name" value="CAP10"/>
</dbReference>
<dbReference type="PANTHER" id="PTHR12203">
    <property type="entry name" value="KDEL LYS-ASP-GLU-LEU CONTAINING - RELATED"/>
    <property type="match status" value="1"/>
</dbReference>
<keyword evidence="5" id="KW-0256">Endoplasmic reticulum</keyword>
<dbReference type="AlphaFoldDB" id="A0AAJ7C2R9"/>
<sequence length="507" mass="59645">MLLLMPFILVIIQCELSTGNKIKTDIDPSKTIIWGPGLRSEEVVMRARYIFLQLYDTDGKNITESPGDGIVMTQIQGETEEGNPCHLWKQVFDCKDGSFIIRYKIYRTCYNLNIILRIKGKDVPGTPLTFKGPLYEEECDCPNPSITNWLNNYECPENYEQIQRDLAPFESVDFDEMRNAIIQRFDRPNSVSICHYIIKDNKVYRRCYGQHVDFKIFVDEIFLSLARKVILPNVELFFNLGDWPLVSNSVPIHPIFSWCGSNDTMDIVLPTYDITVASLENMGRVMLDMLSVQGSTNIPWQNKKEKLFWRGRDSQRERLDLIDIAREHPDLFNASITNFFFFKDEIDKYGPRQNHVSFFTFFEYKYQLNIDGTVAAYRFPFLLAGDSLVFKQDSKYYEYFYKDLRPYEHYVPVKRDLSDLVEKILWAKKHDQEAYKISRTGRQYARKNLLPQNIICYHVVLLQEWRKRLKNRVNILPNMEEVPQPEHACKCESGVNQENYIKSKDEL</sequence>
<keyword evidence="3" id="KW-0808">Transferase</keyword>
<dbReference type="GeneID" id="107270213"/>
<dbReference type="Proteomes" id="UP000694920">
    <property type="component" value="Unplaced"/>
</dbReference>
<dbReference type="SUPFAM" id="SSF81296">
    <property type="entry name" value="E set domains"/>
    <property type="match status" value="1"/>
</dbReference>
<comment type="catalytic activity">
    <reaction evidence="10">
        <text>L-seryl-[EGF-like domain protein] + UDP-alpha-D-glucose = 3-O-(beta-D-glucosyl)-L-seryl-[EGF-like domain protein] + UDP + H(+)</text>
        <dbReference type="Rhea" id="RHEA:58116"/>
        <dbReference type="Rhea" id="RHEA-COMP:14610"/>
        <dbReference type="Rhea" id="RHEA-COMP:16010"/>
        <dbReference type="ChEBI" id="CHEBI:15378"/>
        <dbReference type="ChEBI" id="CHEBI:29999"/>
        <dbReference type="ChEBI" id="CHEBI:58223"/>
        <dbReference type="ChEBI" id="CHEBI:58885"/>
        <dbReference type="ChEBI" id="CHEBI:140576"/>
    </reaction>
</comment>
<keyword evidence="6" id="KW-0325">Glycoprotein</keyword>
<evidence type="ECO:0000256" key="12">
    <source>
        <dbReference type="SAM" id="SignalP"/>
    </source>
</evidence>
<evidence type="ECO:0000256" key="11">
    <source>
        <dbReference type="PROSITE-ProRule" id="PRU00087"/>
    </source>
</evidence>
<comment type="catalytic activity">
    <reaction evidence="9">
        <text>L-seryl-[EGF-like domain protein] + UDP-alpha-D-xylose = 3-O-(beta-D-xylosyl)-L-seryl-[EGF-like domain protein] + UDP + H(+)</text>
        <dbReference type="Rhea" id="RHEA:62016"/>
        <dbReference type="Rhea" id="RHEA-COMP:16010"/>
        <dbReference type="Rhea" id="RHEA-COMP:16011"/>
        <dbReference type="ChEBI" id="CHEBI:15378"/>
        <dbReference type="ChEBI" id="CHEBI:29999"/>
        <dbReference type="ChEBI" id="CHEBI:57632"/>
        <dbReference type="ChEBI" id="CHEBI:58223"/>
        <dbReference type="ChEBI" id="CHEBI:132085"/>
    </reaction>
</comment>
<dbReference type="PROSITE" id="PS50194">
    <property type="entry name" value="FILAMIN_REPEAT"/>
    <property type="match status" value="1"/>
</dbReference>
<feature type="domain" description="Glycosyl transferase CAP10" evidence="13">
    <location>
        <begin position="230"/>
        <end position="472"/>
    </location>
</feature>
<feature type="repeat" description="Filamin" evidence="11">
    <location>
        <begin position="23"/>
        <end position="132"/>
    </location>
</feature>
<comment type="pathway">
    <text evidence="7">Protein modification.</text>
</comment>
<dbReference type="GO" id="GO:0005788">
    <property type="term" value="C:endoplasmic reticulum lumen"/>
    <property type="evidence" value="ECO:0007669"/>
    <property type="project" value="UniProtKB-SubCell"/>
</dbReference>
<dbReference type="Pfam" id="PF05686">
    <property type="entry name" value="Glyco_transf_90"/>
    <property type="match status" value="1"/>
</dbReference>
<organism evidence="14 15">
    <name type="scientific">Cephus cinctus</name>
    <name type="common">Wheat stem sawfly</name>
    <dbReference type="NCBI Taxonomy" id="211228"/>
    <lineage>
        <taxon>Eukaryota</taxon>
        <taxon>Metazoa</taxon>
        <taxon>Ecdysozoa</taxon>
        <taxon>Arthropoda</taxon>
        <taxon>Hexapoda</taxon>
        <taxon>Insecta</taxon>
        <taxon>Pterygota</taxon>
        <taxon>Neoptera</taxon>
        <taxon>Endopterygota</taxon>
        <taxon>Hymenoptera</taxon>
        <taxon>Cephoidea</taxon>
        <taxon>Cephidae</taxon>
        <taxon>Cephus</taxon>
    </lineage>
</organism>
<comment type="similarity">
    <text evidence="2">Belongs to the KDELC family.</text>
</comment>
<comment type="subcellular location">
    <subcellularLocation>
        <location evidence="1">Endoplasmic reticulum lumen</location>
    </subcellularLocation>
</comment>
<protein>
    <submittedName>
        <fullName evidence="15">KDEL motif-containing protein 1</fullName>
    </submittedName>
</protein>
<evidence type="ECO:0000256" key="2">
    <source>
        <dbReference type="ARBA" id="ARBA00006063"/>
    </source>
</evidence>
<evidence type="ECO:0000313" key="14">
    <source>
        <dbReference type="Proteomes" id="UP000694920"/>
    </source>
</evidence>
<keyword evidence="3" id="KW-0328">Glycosyltransferase</keyword>
<feature type="signal peptide" evidence="12">
    <location>
        <begin position="1"/>
        <end position="19"/>
    </location>
</feature>
<reference evidence="15" key="1">
    <citation type="submission" date="2025-08" db="UniProtKB">
        <authorList>
            <consortium name="RefSeq"/>
        </authorList>
    </citation>
    <scope>IDENTIFICATION</scope>
</reference>
<gene>
    <name evidence="15" type="primary">LOC107270213</name>
</gene>
<evidence type="ECO:0000256" key="7">
    <source>
        <dbReference type="ARBA" id="ARBA00043952"/>
    </source>
</evidence>
<evidence type="ECO:0000256" key="6">
    <source>
        <dbReference type="ARBA" id="ARBA00023180"/>
    </source>
</evidence>
<dbReference type="Pfam" id="PF00630">
    <property type="entry name" value="Filamin"/>
    <property type="match status" value="1"/>
</dbReference>
<dbReference type="InterPro" id="IPR013783">
    <property type="entry name" value="Ig-like_fold"/>
</dbReference>
<dbReference type="InterPro" id="IPR017868">
    <property type="entry name" value="Filamin/ABP280_repeat-like"/>
</dbReference>
<dbReference type="PANTHER" id="PTHR12203:SF122">
    <property type="entry name" value="GLYCOSYL TRANSFERASE CAP10 DOMAIN-CONTAINING PROTEIN"/>
    <property type="match status" value="1"/>
</dbReference>
<comment type="function">
    <text evidence="8">Protein O-glucosyltransferase. Catalyzes the reaction that attaches glucose through an O-glycosidic linkage to a conserved serine residue found in the consensus sequence C-X-S-X-[PA]-C in epidermal growth factor-like repeats. Regulates Notch signaling by glucosylating Notch in the ER, glucosylation is required for the correct folding and cleavage of Notch.</text>
</comment>
<evidence type="ECO:0000256" key="8">
    <source>
        <dbReference type="ARBA" id="ARBA00045690"/>
    </source>
</evidence>
<evidence type="ECO:0000256" key="1">
    <source>
        <dbReference type="ARBA" id="ARBA00004319"/>
    </source>
</evidence>
<evidence type="ECO:0000256" key="5">
    <source>
        <dbReference type="ARBA" id="ARBA00022824"/>
    </source>
</evidence>
<evidence type="ECO:0000256" key="9">
    <source>
        <dbReference type="ARBA" id="ARBA00047553"/>
    </source>
</evidence>
<proteinExistence type="inferred from homology"/>
<name>A0AAJ7C2R9_CEPCN</name>
<evidence type="ECO:0000259" key="13">
    <source>
        <dbReference type="SMART" id="SM00672"/>
    </source>
</evidence>
<feature type="chain" id="PRO_5042471451" evidence="12">
    <location>
        <begin position="20"/>
        <end position="507"/>
    </location>
</feature>
<dbReference type="SMART" id="SM00672">
    <property type="entry name" value="CAP10"/>
    <property type="match status" value="1"/>
</dbReference>
<dbReference type="GO" id="GO:0046527">
    <property type="term" value="F:glucosyltransferase activity"/>
    <property type="evidence" value="ECO:0007669"/>
    <property type="project" value="TreeGrafter"/>
</dbReference>
<evidence type="ECO:0000256" key="10">
    <source>
        <dbReference type="ARBA" id="ARBA00049246"/>
    </source>
</evidence>
<dbReference type="InterPro" id="IPR051091">
    <property type="entry name" value="O-Glucosyltr/Glycosyltrsf_90"/>
</dbReference>
<accession>A0AAJ7C2R9</accession>
<dbReference type="InterPro" id="IPR014756">
    <property type="entry name" value="Ig_E-set"/>
</dbReference>
<evidence type="ECO:0000256" key="3">
    <source>
        <dbReference type="ARBA" id="ARBA00022676"/>
    </source>
</evidence>
<dbReference type="Gene3D" id="2.60.40.10">
    <property type="entry name" value="Immunoglobulins"/>
    <property type="match status" value="1"/>
</dbReference>